<dbReference type="EMBL" id="JACMRX010000004">
    <property type="protein sequence ID" value="KAF7990826.1"/>
    <property type="molecule type" value="Genomic_DNA"/>
</dbReference>
<evidence type="ECO:0000256" key="1">
    <source>
        <dbReference type="ARBA" id="ARBA00004604"/>
    </source>
</evidence>
<dbReference type="Proteomes" id="UP000639338">
    <property type="component" value="Unassembled WGS sequence"/>
</dbReference>
<comment type="caution">
    <text evidence="9">The sequence shown here is derived from an EMBL/GenBank/DDBJ whole genome shotgun (WGS) entry which is preliminary data.</text>
</comment>
<proteinExistence type="inferred from homology"/>
<organism evidence="9 10">
    <name type="scientific">Aphidius gifuensis</name>
    <name type="common">Parasitoid wasp</name>
    <dbReference type="NCBI Taxonomy" id="684658"/>
    <lineage>
        <taxon>Eukaryota</taxon>
        <taxon>Metazoa</taxon>
        <taxon>Ecdysozoa</taxon>
        <taxon>Arthropoda</taxon>
        <taxon>Hexapoda</taxon>
        <taxon>Insecta</taxon>
        <taxon>Pterygota</taxon>
        <taxon>Neoptera</taxon>
        <taxon>Endopterygota</taxon>
        <taxon>Hymenoptera</taxon>
        <taxon>Apocrita</taxon>
        <taxon>Ichneumonoidea</taxon>
        <taxon>Braconidae</taxon>
        <taxon>Aphidiinae</taxon>
        <taxon>Aphidius</taxon>
    </lineage>
</organism>
<evidence type="ECO:0000256" key="4">
    <source>
        <dbReference type="ARBA" id="ARBA00022552"/>
    </source>
</evidence>
<dbReference type="PANTHER" id="PTHR21738:SF0">
    <property type="entry name" value="RIBOSOMAL RNA PROCESSING PROTEIN 36 HOMOLOG"/>
    <property type="match status" value="1"/>
</dbReference>
<evidence type="ECO:0000256" key="3">
    <source>
        <dbReference type="ARBA" id="ARBA00022517"/>
    </source>
</evidence>
<comment type="function">
    <text evidence="6">Component of the 90S pre-ribosome involved in the maturation of rRNAs. Required for early cleavages of the pre-RNAs in the 40S ribosomal subunit maturation pathway.</text>
</comment>
<evidence type="ECO:0000256" key="6">
    <source>
        <dbReference type="RuleBase" id="RU368027"/>
    </source>
</evidence>
<evidence type="ECO:0000313" key="10">
    <source>
        <dbReference type="Proteomes" id="UP000639338"/>
    </source>
</evidence>
<dbReference type="GO" id="GO:0000462">
    <property type="term" value="P:maturation of SSU-rRNA from tricistronic rRNA transcript (SSU-rRNA, 5.8S rRNA, LSU-rRNA)"/>
    <property type="evidence" value="ECO:0007669"/>
    <property type="project" value="TreeGrafter"/>
</dbReference>
<dbReference type="InterPro" id="IPR009292">
    <property type="entry name" value="RRP36"/>
</dbReference>
<comment type="subunit">
    <text evidence="6">Associates with 90S and pre-40S pre-ribosomal particles.</text>
</comment>
<keyword evidence="10" id="KW-1185">Reference proteome</keyword>
<evidence type="ECO:0000256" key="8">
    <source>
        <dbReference type="SAM" id="MobiDB-lite"/>
    </source>
</evidence>
<keyword evidence="5 6" id="KW-0539">Nucleus</keyword>
<dbReference type="GO" id="GO:0005730">
    <property type="term" value="C:nucleolus"/>
    <property type="evidence" value="ECO:0007669"/>
    <property type="project" value="UniProtKB-SubCell"/>
</dbReference>
<dbReference type="Pfam" id="PF06102">
    <property type="entry name" value="RRP36"/>
    <property type="match status" value="1"/>
</dbReference>
<evidence type="ECO:0000256" key="5">
    <source>
        <dbReference type="ARBA" id="ARBA00023242"/>
    </source>
</evidence>
<evidence type="ECO:0000256" key="7">
    <source>
        <dbReference type="SAM" id="Coils"/>
    </source>
</evidence>
<keyword evidence="7" id="KW-0175">Coiled coil</keyword>
<feature type="region of interest" description="Disordered" evidence="8">
    <location>
        <begin position="216"/>
        <end position="235"/>
    </location>
</feature>
<feature type="coiled-coil region" evidence="7">
    <location>
        <begin position="139"/>
        <end position="206"/>
    </location>
</feature>
<gene>
    <name evidence="9" type="ORF">HCN44_000631</name>
</gene>
<dbReference type="OrthoDB" id="448446at2759"/>
<dbReference type="PANTHER" id="PTHR21738">
    <property type="entry name" value="RIBOSOMAL RNA PROCESSING PROTEIN 36 HOMOLOG"/>
    <property type="match status" value="1"/>
</dbReference>
<evidence type="ECO:0000313" key="9">
    <source>
        <dbReference type="EMBL" id="KAF7990826.1"/>
    </source>
</evidence>
<accession>A0A834XU35</accession>
<evidence type="ECO:0000256" key="2">
    <source>
        <dbReference type="ARBA" id="ARBA00009418"/>
    </source>
</evidence>
<dbReference type="AlphaFoldDB" id="A0A834XU35"/>
<comment type="subcellular location">
    <subcellularLocation>
        <location evidence="1 6">Nucleus</location>
        <location evidence="1 6">Nucleolus</location>
    </subcellularLocation>
</comment>
<keyword evidence="3 6" id="KW-0690">Ribosome biogenesis</keyword>
<protein>
    <recommendedName>
        <fullName evidence="6">rRNA biogenesis protein RRP36</fullName>
    </recommendedName>
</protein>
<keyword evidence="6" id="KW-0687">Ribonucleoprotein</keyword>
<sequence length="235" mass="27790">MSSDEGESLIPVDEDQDDIKKELSQMSFEDLQTLKEKVGSKVYNETIFGKKKILKNEFKRENKNRPREMSAKKQVPRIIESFNSIKKPIETRDPRFDSLCGEFNEKAFKNAYSFLNDIKQKDVEKLKKELKNTDDPKRIKKIKYLIQRLENQLREETRKKKKEEAKIIDKQNIVDALKKGEKPQFKKKSEQKVLDLVSQYEELKSTGKLKKHINRLKKKRAGNDKKRFAQDNVQI</sequence>
<reference evidence="9 10" key="1">
    <citation type="submission" date="2020-08" db="EMBL/GenBank/DDBJ databases">
        <title>Aphidius gifuensis genome sequencing and assembly.</title>
        <authorList>
            <person name="Du Z."/>
        </authorList>
    </citation>
    <scope>NUCLEOTIDE SEQUENCE [LARGE SCALE GENOMIC DNA]</scope>
    <source>
        <strain evidence="9">YNYX2018</strain>
        <tissue evidence="9">Adults</tissue>
    </source>
</reference>
<dbReference type="GO" id="GO:0030686">
    <property type="term" value="C:90S preribosome"/>
    <property type="evidence" value="ECO:0007669"/>
    <property type="project" value="TreeGrafter"/>
</dbReference>
<comment type="similarity">
    <text evidence="2 6">Belongs to the RRP36 family.</text>
</comment>
<keyword evidence="4 6" id="KW-0698">rRNA processing</keyword>
<name>A0A834XU35_APHGI</name>